<proteinExistence type="predicted"/>
<dbReference type="AlphaFoldDB" id="A0A949TIR9"/>
<dbReference type="FunFam" id="3.40.50.880:FF:000030">
    <property type="entry name" value="Gamma-glutamyl-gamma-aminobutyrate hydrolase PuuD"/>
    <property type="match status" value="1"/>
</dbReference>
<dbReference type="PROSITE" id="PS51273">
    <property type="entry name" value="GATASE_TYPE_1"/>
    <property type="match status" value="1"/>
</dbReference>
<sequence>MKPIIGICANYSNGLSEVYGRLGVQLGWHVIPDDYINSIEMAGGIPLIIPVYNDDNNIDSTINIIDGLLLTGGVDVCPKYYNEFIGTKTEDIDPKRDEHELHLLNDVITKSKVPILGICRGHQLLNVAYGGTLHQDLSEISLELKNNVSMNHAMYGSQKYIPVHEVELNKDSIFYEIFNKEKIQVNSYHHQVIKDVADAFNIVGRSPDGIVEAIEMKGDRFVIGTQWHPEMMSEHYEEQLLIFKKFVSMCAEYNKNK</sequence>
<name>A0A949TIR9_9CLOT</name>
<dbReference type="Proteomes" id="UP000694308">
    <property type="component" value="Unassembled WGS sequence"/>
</dbReference>
<dbReference type="CDD" id="cd01745">
    <property type="entry name" value="GATase1_2"/>
    <property type="match status" value="1"/>
</dbReference>
<dbReference type="GO" id="GO:0005829">
    <property type="term" value="C:cytosol"/>
    <property type="evidence" value="ECO:0007669"/>
    <property type="project" value="TreeGrafter"/>
</dbReference>
<dbReference type="InterPro" id="IPR011697">
    <property type="entry name" value="Peptidase_C26"/>
</dbReference>
<keyword evidence="1" id="KW-0378">Hydrolase</keyword>
<reference evidence="1" key="1">
    <citation type="submission" date="2020-12" db="EMBL/GenBank/DDBJ databases">
        <title>Clostridium thailandense sp. nov., a novel acetogenic bacterium isolated from peat land soil in Thailand.</title>
        <authorList>
            <person name="Chaikitkaew S."/>
            <person name="Birkeland N.K."/>
        </authorList>
    </citation>
    <scope>NUCLEOTIDE SEQUENCE</scope>
    <source>
        <strain evidence="1">PL3</strain>
    </source>
</reference>
<dbReference type="PANTHER" id="PTHR43235:SF1">
    <property type="entry name" value="GLUTAMINE AMIDOTRANSFERASE PB2B2.05-RELATED"/>
    <property type="match status" value="1"/>
</dbReference>
<dbReference type="InterPro" id="IPR044668">
    <property type="entry name" value="PuuD-like"/>
</dbReference>
<evidence type="ECO:0000313" key="2">
    <source>
        <dbReference type="Proteomes" id="UP000694308"/>
    </source>
</evidence>
<dbReference type="Pfam" id="PF07722">
    <property type="entry name" value="Peptidase_C26"/>
    <property type="match status" value="1"/>
</dbReference>
<comment type="caution">
    <text evidence="1">The sequence shown here is derived from an EMBL/GenBank/DDBJ whole genome shotgun (WGS) entry which is preliminary data.</text>
</comment>
<organism evidence="1 2">
    <name type="scientific">Clostridium thailandense</name>
    <dbReference type="NCBI Taxonomy" id="2794346"/>
    <lineage>
        <taxon>Bacteria</taxon>
        <taxon>Bacillati</taxon>
        <taxon>Bacillota</taxon>
        <taxon>Clostridia</taxon>
        <taxon>Eubacteriales</taxon>
        <taxon>Clostridiaceae</taxon>
        <taxon>Clostridium</taxon>
    </lineage>
</organism>
<dbReference type="RefSeq" id="WP_218318347.1">
    <property type="nucleotide sequence ID" value="NZ_JAEEGC010000001.1"/>
</dbReference>
<dbReference type="GO" id="GO:0033969">
    <property type="term" value="F:gamma-glutamyl-gamma-aminobutyrate hydrolase activity"/>
    <property type="evidence" value="ECO:0007669"/>
    <property type="project" value="TreeGrafter"/>
</dbReference>
<keyword evidence="2" id="KW-1185">Reference proteome</keyword>
<protein>
    <submittedName>
        <fullName evidence="1">Gamma-glutamyl-gamma-aminobutyrate hydrolase family protein</fullName>
    </submittedName>
</protein>
<accession>A0A949TIR9</accession>
<dbReference type="EMBL" id="JAEEGC010000001">
    <property type="protein sequence ID" value="MBV7271307.1"/>
    <property type="molecule type" value="Genomic_DNA"/>
</dbReference>
<gene>
    <name evidence="1" type="ORF">I6U48_00030</name>
</gene>
<evidence type="ECO:0000313" key="1">
    <source>
        <dbReference type="EMBL" id="MBV7271307.1"/>
    </source>
</evidence>
<dbReference type="GO" id="GO:0006598">
    <property type="term" value="P:polyamine catabolic process"/>
    <property type="evidence" value="ECO:0007669"/>
    <property type="project" value="TreeGrafter"/>
</dbReference>
<dbReference type="PANTHER" id="PTHR43235">
    <property type="entry name" value="GLUTAMINE AMIDOTRANSFERASE PB2B2.05-RELATED"/>
    <property type="match status" value="1"/>
</dbReference>